<accession>A0A1Y1HX97</accession>
<dbReference type="Proteomes" id="UP000054558">
    <property type="component" value="Unassembled WGS sequence"/>
</dbReference>
<sequence length="141" mass="15369">MASNQSLAQRDGGGNLAALLLGSSTRAVRSIGIWRSLDTGRTTRSSVLKRDQVQSELDTLKRRRKGIEAALEKAGIPACLSSQHGKWPDSDVVDKYILDESMTVDEVIQSQQEHMLGGAARRPGPRTRGEAKSTAKREGQR</sequence>
<name>A0A1Y1HX97_KLENI</name>
<gene>
    <name evidence="2" type="ORF">KFL_000910090</name>
</gene>
<evidence type="ECO:0000313" key="3">
    <source>
        <dbReference type="Proteomes" id="UP000054558"/>
    </source>
</evidence>
<dbReference type="EMBL" id="DF237040">
    <property type="protein sequence ID" value="GAQ81789.1"/>
    <property type="molecule type" value="Genomic_DNA"/>
</dbReference>
<keyword evidence="3" id="KW-1185">Reference proteome</keyword>
<evidence type="ECO:0000256" key="1">
    <source>
        <dbReference type="SAM" id="MobiDB-lite"/>
    </source>
</evidence>
<organism evidence="2 3">
    <name type="scientific">Klebsormidium nitens</name>
    <name type="common">Green alga</name>
    <name type="synonym">Ulothrix nitens</name>
    <dbReference type="NCBI Taxonomy" id="105231"/>
    <lineage>
        <taxon>Eukaryota</taxon>
        <taxon>Viridiplantae</taxon>
        <taxon>Streptophyta</taxon>
        <taxon>Klebsormidiophyceae</taxon>
        <taxon>Klebsormidiales</taxon>
        <taxon>Klebsormidiaceae</taxon>
        <taxon>Klebsormidium</taxon>
    </lineage>
</organism>
<evidence type="ECO:0000313" key="2">
    <source>
        <dbReference type="EMBL" id="GAQ81789.1"/>
    </source>
</evidence>
<proteinExistence type="predicted"/>
<dbReference type="AlphaFoldDB" id="A0A1Y1HX97"/>
<feature type="region of interest" description="Disordered" evidence="1">
    <location>
        <begin position="110"/>
        <end position="141"/>
    </location>
</feature>
<feature type="compositionally biased region" description="Basic and acidic residues" evidence="1">
    <location>
        <begin position="127"/>
        <end position="141"/>
    </location>
</feature>
<protein>
    <submittedName>
        <fullName evidence="2">Uncharacterized protein</fullName>
    </submittedName>
</protein>
<reference evidence="2 3" key="1">
    <citation type="journal article" date="2014" name="Nat. Commun.">
        <title>Klebsormidium flaccidum genome reveals primary factors for plant terrestrial adaptation.</title>
        <authorList>
            <person name="Hori K."/>
            <person name="Maruyama F."/>
            <person name="Fujisawa T."/>
            <person name="Togashi T."/>
            <person name="Yamamoto N."/>
            <person name="Seo M."/>
            <person name="Sato S."/>
            <person name="Yamada T."/>
            <person name="Mori H."/>
            <person name="Tajima N."/>
            <person name="Moriyama T."/>
            <person name="Ikeuchi M."/>
            <person name="Watanabe M."/>
            <person name="Wada H."/>
            <person name="Kobayashi K."/>
            <person name="Saito M."/>
            <person name="Masuda T."/>
            <person name="Sasaki-Sekimoto Y."/>
            <person name="Mashiguchi K."/>
            <person name="Awai K."/>
            <person name="Shimojima M."/>
            <person name="Masuda S."/>
            <person name="Iwai M."/>
            <person name="Nobusawa T."/>
            <person name="Narise T."/>
            <person name="Kondo S."/>
            <person name="Saito H."/>
            <person name="Sato R."/>
            <person name="Murakawa M."/>
            <person name="Ihara Y."/>
            <person name="Oshima-Yamada Y."/>
            <person name="Ohtaka K."/>
            <person name="Satoh M."/>
            <person name="Sonobe K."/>
            <person name="Ishii M."/>
            <person name="Ohtani R."/>
            <person name="Kanamori-Sato M."/>
            <person name="Honoki R."/>
            <person name="Miyazaki D."/>
            <person name="Mochizuki H."/>
            <person name="Umetsu J."/>
            <person name="Higashi K."/>
            <person name="Shibata D."/>
            <person name="Kamiya Y."/>
            <person name="Sato N."/>
            <person name="Nakamura Y."/>
            <person name="Tabata S."/>
            <person name="Ida S."/>
            <person name="Kurokawa K."/>
            <person name="Ohta H."/>
        </authorList>
    </citation>
    <scope>NUCLEOTIDE SEQUENCE [LARGE SCALE GENOMIC DNA]</scope>
    <source>
        <strain evidence="2 3">NIES-2285</strain>
    </source>
</reference>